<feature type="transmembrane region" description="Helical" evidence="1">
    <location>
        <begin position="45"/>
        <end position="65"/>
    </location>
</feature>
<proteinExistence type="predicted"/>
<dbReference type="Proteomes" id="UP000642571">
    <property type="component" value="Unassembled WGS sequence"/>
</dbReference>
<evidence type="ECO:0000313" key="2">
    <source>
        <dbReference type="EMBL" id="GGD15198.1"/>
    </source>
</evidence>
<gene>
    <name evidence="2" type="ORF">GCM10011389_23580</name>
</gene>
<feature type="transmembrane region" description="Helical" evidence="1">
    <location>
        <begin position="6"/>
        <end position="25"/>
    </location>
</feature>
<keyword evidence="1" id="KW-1133">Transmembrane helix</keyword>
<keyword evidence="3" id="KW-1185">Reference proteome</keyword>
<dbReference type="EMBL" id="BMIN01000009">
    <property type="protein sequence ID" value="GGD15198.1"/>
    <property type="molecule type" value="Genomic_DNA"/>
</dbReference>
<protein>
    <recommendedName>
        <fullName evidence="4">DUF1146 domain-containing protein</fullName>
    </recommendedName>
</protein>
<keyword evidence="1" id="KW-0472">Membrane</keyword>
<evidence type="ECO:0000256" key="1">
    <source>
        <dbReference type="SAM" id="Phobius"/>
    </source>
</evidence>
<organism evidence="2 3">
    <name type="scientific">Pontibacillus salipaludis</name>
    <dbReference type="NCBI Taxonomy" id="1697394"/>
    <lineage>
        <taxon>Bacteria</taxon>
        <taxon>Bacillati</taxon>
        <taxon>Bacillota</taxon>
        <taxon>Bacilli</taxon>
        <taxon>Bacillales</taxon>
        <taxon>Bacillaceae</taxon>
        <taxon>Pontibacillus</taxon>
    </lineage>
</organism>
<sequence>MSSLEVTLLSIFSAIIILMTVYSMVRVFNIAKKRSDITIVQYKTYVTITIASGLVIATLLPFGYLKLVEMIGLQ</sequence>
<evidence type="ECO:0008006" key="4">
    <source>
        <dbReference type="Google" id="ProtNLM"/>
    </source>
</evidence>
<name>A0ABQ1Q787_9BACI</name>
<comment type="caution">
    <text evidence="2">The sequence shown here is derived from an EMBL/GenBank/DDBJ whole genome shotgun (WGS) entry which is preliminary data.</text>
</comment>
<reference evidence="3" key="1">
    <citation type="journal article" date="2019" name="Int. J. Syst. Evol. Microbiol.">
        <title>The Global Catalogue of Microorganisms (GCM) 10K type strain sequencing project: providing services to taxonomists for standard genome sequencing and annotation.</title>
        <authorList>
            <consortium name="The Broad Institute Genomics Platform"/>
            <consortium name="The Broad Institute Genome Sequencing Center for Infectious Disease"/>
            <person name="Wu L."/>
            <person name="Ma J."/>
        </authorList>
    </citation>
    <scope>NUCLEOTIDE SEQUENCE [LARGE SCALE GENOMIC DNA]</scope>
    <source>
        <strain evidence="3">CGMCC 1.15353</strain>
    </source>
</reference>
<evidence type="ECO:0000313" key="3">
    <source>
        <dbReference type="Proteomes" id="UP000642571"/>
    </source>
</evidence>
<accession>A0ABQ1Q787</accession>
<keyword evidence="1" id="KW-0812">Transmembrane</keyword>